<evidence type="ECO:0000313" key="2">
    <source>
        <dbReference type="EMBL" id="TSB45544.1"/>
    </source>
</evidence>
<gene>
    <name evidence="2" type="ORF">FN960_15350</name>
</gene>
<feature type="transmembrane region" description="Helical" evidence="1">
    <location>
        <begin position="21"/>
        <end position="38"/>
    </location>
</feature>
<evidence type="ECO:0008006" key="4">
    <source>
        <dbReference type="Google" id="ProtNLM"/>
    </source>
</evidence>
<evidence type="ECO:0000256" key="1">
    <source>
        <dbReference type="SAM" id="Phobius"/>
    </source>
</evidence>
<keyword evidence="3" id="KW-1185">Reference proteome</keyword>
<dbReference type="AlphaFoldDB" id="A0A553ZVP7"/>
<dbReference type="RefSeq" id="WP_143849733.1">
    <property type="nucleotide sequence ID" value="NZ_VLXZ01000010.1"/>
</dbReference>
<name>A0A553ZVP7_9BACI</name>
<dbReference type="EMBL" id="VLXZ01000010">
    <property type="protein sequence ID" value="TSB45544.1"/>
    <property type="molecule type" value="Genomic_DNA"/>
</dbReference>
<feature type="transmembrane region" description="Helical" evidence="1">
    <location>
        <begin position="50"/>
        <end position="67"/>
    </location>
</feature>
<reference evidence="2 3" key="1">
    <citation type="submission" date="2019-07" db="EMBL/GenBank/DDBJ databases">
        <authorList>
            <person name="Park Y.J."/>
            <person name="Jeong S.E."/>
            <person name="Jung H.S."/>
        </authorList>
    </citation>
    <scope>NUCLEOTIDE SEQUENCE [LARGE SCALE GENOMIC DNA]</scope>
    <source>
        <strain evidence="3">P16(2019)</strain>
    </source>
</reference>
<keyword evidence="1" id="KW-1133">Transmembrane helix</keyword>
<organism evidence="2 3">
    <name type="scientific">Alkalicoccobacillus porphyridii</name>
    <dbReference type="NCBI Taxonomy" id="2597270"/>
    <lineage>
        <taxon>Bacteria</taxon>
        <taxon>Bacillati</taxon>
        <taxon>Bacillota</taxon>
        <taxon>Bacilli</taxon>
        <taxon>Bacillales</taxon>
        <taxon>Bacillaceae</taxon>
        <taxon>Alkalicoccobacillus</taxon>
    </lineage>
</organism>
<keyword evidence="1" id="KW-0812">Transmembrane</keyword>
<feature type="transmembrane region" description="Helical" evidence="1">
    <location>
        <begin position="76"/>
        <end position="101"/>
    </location>
</feature>
<proteinExistence type="predicted"/>
<accession>A0A553ZVP7</accession>
<dbReference type="Proteomes" id="UP000318521">
    <property type="component" value="Unassembled WGS sequence"/>
</dbReference>
<sequence>MAKKSLLKVMSMEQQVKSKRLGITSIALMFLSMFLFYTQLIVDAGLYTEIAIYGGLSIAGILFAIYAGKLTKRSKLFILGVAGNSFMLFISAFLFVISIMVESQ</sequence>
<comment type="caution">
    <text evidence="2">The sequence shown here is derived from an EMBL/GenBank/DDBJ whole genome shotgun (WGS) entry which is preliminary data.</text>
</comment>
<evidence type="ECO:0000313" key="3">
    <source>
        <dbReference type="Proteomes" id="UP000318521"/>
    </source>
</evidence>
<keyword evidence="1" id="KW-0472">Membrane</keyword>
<protein>
    <recommendedName>
        <fullName evidence="4">DUF3953 domain-containing protein</fullName>
    </recommendedName>
</protein>